<protein>
    <submittedName>
        <fullName evidence="1">Uncharacterized protein</fullName>
    </submittedName>
</protein>
<proteinExistence type="predicted"/>
<reference evidence="1 2" key="2">
    <citation type="submission" date="2020-08" db="EMBL/GenBank/DDBJ databases">
        <title>Stappia taiwanensis sp. nov., isolated from a coastal thermal spring.</title>
        <authorList>
            <person name="Kampfer P."/>
        </authorList>
    </citation>
    <scope>NUCLEOTIDE SEQUENCE [LARGE SCALE GENOMIC DNA]</scope>
    <source>
        <strain evidence="1 2">DSM 23284</strain>
    </source>
</reference>
<evidence type="ECO:0000313" key="1">
    <source>
        <dbReference type="EMBL" id="MBA4611276.1"/>
    </source>
</evidence>
<evidence type="ECO:0000313" key="2">
    <source>
        <dbReference type="Proteomes" id="UP000559404"/>
    </source>
</evidence>
<keyword evidence="2" id="KW-1185">Reference proteome</keyword>
<dbReference type="EMBL" id="JACEON010000004">
    <property type="protein sequence ID" value="MBA4611276.1"/>
    <property type="molecule type" value="Genomic_DNA"/>
</dbReference>
<comment type="caution">
    <text evidence="1">The sequence shown here is derived from an EMBL/GenBank/DDBJ whole genome shotgun (WGS) entry which is preliminary data.</text>
</comment>
<reference evidence="1 2" key="1">
    <citation type="submission" date="2020-07" db="EMBL/GenBank/DDBJ databases">
        <authorList>
            <person name="Li M."/>
        </authorList>
    </citation>
    <scope>NUCLEOTIDE SEQUENCE [LARGE SCALE GENOMIC DNA]</scope>
    <source>
        <strain evidence="1 2">DSM 23284</strain>
    </source>
</reference>
<accession>A0A838XRU5</accession>
<dbReference type="RefSeq" id="WP_181759465.1">
    <property type="nucleotide sequence ID" value="NZ_BMCR01000002.1"/>
</dbReference>
<organism evidence="1 2">
    <name type="scientific">Stappia taiwanensis</name>
    <dbReference type="NCBI Taxonomy" id="992267"/>
    <lineage>
        <taxon>Bacteria</taxon>
        <taxon>Pseudomonadati</taxon>
        <taxon>Pseudomonadota</taxon>
        <taxon>Alphaproteobacteria</taxon>
        <taxon>Hyphomicrobiales</taxon>
        <taxon>Stappiaceae</taxon>
        <taxon>Stappia</taxon>
    </lineage>
</organism>
<dbReference type="Proteomes" id="UP000559404">
    <property type="component" value="Unassembled WGS sequence"/>
</dbReference>
<gene>
    <name evidence="1" type="ORF">H1W37_06420</name>
</gene>
<name>A0A838XRU5_9HYPH</name>
<dbReference type="AlphaFoldDB" id="A0A838XRU5"/>
<sequence length="782" mass="86252">MFDITTVREIDYGSDQVAYVYQDHDDPKLWYMVPVPTLRRVNGAPAFSLTSYTKNGGGIAGLCTFEMELIQPTEARRAAEEVLGDDISWGGFTWVGGTAFFYYDIEGEAEVLAVEPTLYGTNVAAFQVPLKTAAAVNTFKNAYSQGGGASPFRVEYDMQVLTMLLGAKATVKYVAEAAIEYQKTYKTVRDTWGNQKKVLQEVKQVMQQSGAGEVKVTLGAGSSPELEQRVRDWGWTTLENQVANTIAAAAAMATGPDPVSATTSFEQTYEEDTVIDWSTPVSTFMRKFSAEEWSKLFVEVDNRKLSVVFNLIGQLSRTSDGGAVAQSITVTVDYPTRKTDNTFTLIVTDGDQSSQIYEAPGDFSGGAYNPQFTYSYVILFEDGKTYESEPVTTTDTLINLTPNNFGVRQVTFIGQDVPFTAVTGVKSVDIDFFFAPPLGNPAIVQTKTMTANGEANAITFDSYYDLPIGQAYTYRLRYVMDDGSVIVSQPPGALSSSPDNTNSGNADIVFVSDPKGLFTQFTVRAFNYPGKPADLLLVDVTAQYFDPANDGDKALFQNTWSNWQPSGLLSFAEPRWNFQAVDNMNTAYFNISGTIFYSDGKSFMLDNYKQSSEYKTLTISNTVENYSVKVDIGQIDWDKVANVNLTMFQLSDEARERFGDTLPRFLTKPREEMTSEERALAAGSQENLILFNVLGPGQGTPTDQLERYYGIQRERSEPTVEFYYTAIYVMKDGSAPRELVDQKVEGRLSVELPALPPASVAGGIVRQVIDPEALAARTRAAE</sequence>